<dbReference type="InterPro" id="IPR050595">
    <property type="entry name" value="Bact_response_regulator"/>
</dbReference>
<dbReference type="EMBL" id="BPQP01000089">
    <property type="protein sequence ID" value="GJD97537.1"/>
    <property type="molecule type" value="Genomic_DNA"/>
</dbReference>
<dbReference type="Pfam" id="PF00072">
    <property type="entry name" value="Response_reg"/>
    <property type="match status" value="1"/>
</dbReference>
<dbReference type="RefSeq" id="WP_238246590.1">
    <property type="nucleotide sequence ID" value="NZ_BPQP01000089.1"/>
</dbReference>
<accession>A0ABQ4S556</accession>
<dbReference type="InterPro" id="IPR001789">
    <property type="entry name" value="Sig_transdc_resp-reg_receiver"/>
</dbReference>
<evidence type="ECO:0000256" key="3">
    <source>
        <dbReference type="PROSITE-ProRule" id="PRU00169"/>
    </source>
</evidence>
<organism evidence="5 6">
    <name type="scientific">Methylobacterium iners</name>
    <dbReference type="NCBI Taxonomy" id="418707"/>
    <lineage>
        <taxon>Bacteria</taxon>
        <taxon>Pseudomonadati</taxon>
        <taxon>Pseudomonadota</taxon>
        <taxon>Alphaproteobacteria</taxon>
        <taxon>Hyphomicrobiales</taxon>
        <taxon>Methylobacteriaceae</taxon>
        <taxon>Methylobacterium</taxon>
    </lineage>
</organism>
<reference evidence="5" key="2">
    <citation type="submission" date="2021-08" db="EMBL/GenBank/DDBJ databases">
        <authorList>
            <person name="Tani A."/>
            <person name="Ola A."/>
            <person name="Ogura Y."/>
            <person name="Katsura K."/>
            <person name="Hayashi T."/>
        </authorList>
    </citation>
    <scope>NUCLEOTIDE SEQUENCE</scope>
    <source>
        <strain evidence="5">DSM 19015</strain>
    </source>
</reference>
<evidence type="ECO:0000313" key="6">
    <source>
        <dbReference type="Proteomes" id="UP001055125"/>
    </source>
</evidence>
<evidence type="ECO:0000313" key="5">
    <source>
        <dbReference type="EMBL" id="GJD97537.1"/>
    </source>
</evidence>
<proteinExistence type="predicted"/>
<reference evidence="5" key="1">
    <citation type="journal article" date="2021" name="Front. Microbiol.">
        <title>Comprehensive Comparative Genomics and Phenotyping of Methylobacterium Species.</title>
        <authorList>
            <person name="Alessa O."/>
            <person name="Ogura Y."/>
            <person name="Fujitani Y."/>
            <person name="Takami H."/>
            <person name="Hayashi T."/>
            <person name="Sahin N."/>
            <person name="Tani A."/>
        </authorList>
    </citation>
    <scope>NUCLEOTIDE SEQUENCE</scope>
    <source>
        <strain evidence="5">DSM 19015</strain>
    </source>
</reference>
<comment type="caution">
    <text evidence="5">The sequence shown here is derived from an EMBL/GenBank/DDBJ whole genome shotgun (WGS) entry which is preliminary data.</text>
</comment>
<keyword evidence="2" id="KW-0902">Two-component regulatory system</keyword>
<name>A0ABQ4S556_9HYPH</name>
<dbReference type="Gene3D" id="3.40.50.2300">
    <property type="match status" value="1"/>
</dbReference>
<feature type="domain" description="Response regulatory" evidence="4">
    <location>
        <begin position="1"/>
        <end position="112"/>
    </location>
</feature>
<dbReference type="PANTHER" id="PTHR44591">
    <property type="entry name" value="STRESS RESPONSE REGULATOR PROTEIN 1"/>
    <property type="match status" value="1"/>
</dbReference>
<dbReference type="PANTHER" id="PTHR44591:SF14">
    <property type="entry name" value="PROTEIN PILG"/>
    <property type="match status" value="1"/>
</dbReference>
<sequence>MVLEDNLLTRHAISEALRHDGFRVLEAYNAAEAMDLLRTAPVDVLFADLNLPSDDEGLIAALYAQIQQPGVKVILTSARRREEDGRLDDDFGPFVPKPYLIATVVELIRDHARRRSAERALRSHPVGLPPILWSD</sequence>
<protein>
    <recommendedName>
        <fullName evidence="4">Response regulatory domain-containing protein</fullName>
    </recommendedName>
</protein>
<gene>
    <name evidence="5" type="ORF">OCOJLMKI_4769</name>
</gene>
<dbReference type="SUPFAM" id="SSF52172">
    <property type="entry name" value="CheY-like"/>
    <property type="match status" value="1"/>
</dbReference>
<evidence type="ECO:0000259" key="4">
    <source>
        <dbReference type="PROSITE" id="PS50110"/>
    </source>
</evidence>
<dbReference type="PROSITE" id="PS50110">
    <property type="entry name" value="RESPONSE_REGULATORY"/>
    <property type="match status" value="1"/>
</dbReference>
<dbReference type="InterPro" id="IPR011006">
    <property type="entry name" value="CheY-like_superfamily"/>
</dbReference>
<dbReference type="SMART" id="SM00448">
    <property type="entry name" value="REC"/>
    <property type="match status" value="1"/>
</dbReference>
<dbReference type="Proteomes" id="UP001055125">
    <property type="component" value="Unassembled WGS sequence"/>
</dbReference>
<keyword evidence="1 3" id="KW-0597">Phosphoprotein</keyword>
<evidence type="ECO:0000256" key="2">
    <source>
        <dbReference type="ARBA" id="ARBA00023012"/>
    </source>
</evidence>
<feature type="modified residue" description="4-aspartylphosphate" evidence="3">
    <location>
        <position position="48"/>
    </location>
</feature>
<keyword evidence="6" id="KW-1185">Reference proteome</keyword>
<evidence type="ECO:0000256" key="1">
    <source>
        <dbReference type="ARBA" id="ARBA00022553"/>
    </source>
</evidence>